<accession>Q2HUC7</accession>
<sequence length="59" mass="6861">MKLAMFIACSTAKRSKSILFSYIWHSSLEEKLKAIDLKMKTGREIYDEGTANTKRQIYD</sequence>
<protein>
    <submittedName>
        <fullName evidence="1">Uncharacterized protein</fullName>
    </submittedName>
</protein>
<dbReference type="AlphaFoldDB" id="Q2HUC7"/>
<dbReference type="EMBL" id="AC149204">
    <property type="protein sequence ID" value="ABD28707.2"/>
    <property type="molecule type" value="Genomic_DNA"/>
</dbReference>
<reference evidence="1" key="1">
    <citation type="submission" date="2004-05" db="EMBL/GenBank/DDBJ databases">
        <authorList>
            <person name="Town C.D."/>
        </authorList>
    </citation>
    <scope>NUCLEOTIDE SEQUENCE</scope>
</reference>
<reference evidence="1" key="2">
    <citation type="submission" date="2007-03" db="EMBL/GenBank/DDBJ databases">
        <authorList>
            <consortium name="The International Medicago Genome Annotation Group"/>
        </authorList>
    </citation>
    <scope>NUCLEOTIDE SEQUENCE</scope>
</reference>
<gene>
    <name evidence="1" type="ORF">MtrDRAFT_AC149204g18v2</name>
</gene>
<organism evidence="1">
    <name type="scientific">Medicago truncatula</name>
    <name type="common">Barrel medic</name>
    <name type="synonym">Medicago tribuloides</name>
    <dbReference type="NCBI Taxonomy" id="3880"/>
    <lineage>
        <taxon>Eukaryota</taxon>
        <taxon>Viridiplantae</taxon>
        <taxon>Streptophyta</taxon>
        <taxon>Embryophyta</taxon>
        <taxon>Tracheophyta</taxon>
        <taxon>Spermatophyta</taxon>
        <taxon>Magnoliopsida</taxon>
        <taxon>eudicotyledons</taxon>
        <taxon>Gunneridae</taxon>
        <taxon>Pentapetalae</taxon>
        <taxon>rosids</taxon>
        <taxon>fabids</taxon>
        <taxon>Fabales</taxon>
        <taxon>Fabaceae</taxon>
        <taxon>Papilionoideae</taxon>
        <taxon>50 kb inversion clade</taxon>
        <taxon>NPAAA clade</taxon>
        <taxon>Hologalegina</taxon>
        <taxon>IRL clade</taxon>
        <taxon>Trifolieae</taxon>
        <taxon>Medicago</taxon>
    </lineage>
</organism>
<proteinExistence type="predicted"/>
<name>Q2HUC7_MEDTR</name>
<evidence type="ECO:0000313" key="1">
    <source>
        <dbReference type="EMBL" id="ABD28707.2"/>
    </source>
</evidence>